<dbReference type="EMBL" id="BAABCT010000003">
    <property type="protein sequence ID" value="GAA4070026.1"/>
    <property type="molecule type" value="Genomic_DNA"/>
</dbReference>
<organism evidence="1 2">
    <name type="scientific">Flavobacterium cheonanense</name>
    <dbReference type="NCBI Taxonomy" id="706183"/>
    <lineage>
        <taxon>Bacteria</taxon>
        <taxon>Pseudomonadati</taxon>
        <taxon>Bacteroidota</taxon>
        <taxon>Flavobacteriia</taxon>
        <taxon>Flavobacteriales</taxon>
        <taxon>Flavobacteriaceae</taxon>
        <taxon>Flavobacterium</taxon>
    </lineage>
</organism>
<protein>
    <submittedName>
        <fullName evidence="1">Uncharacterized protein</fullName>
    </submittedName>
</protein>
<name>A0ABP7VMJ8_9FLAO</name>
<accession>A0ABP7VMJ8</accession>
<reference evidence="2" key="1">
    <citation type="journal article" date="2019" name="Int. J. Syst. Evol. Microbiol.">
        <title>The Global Catalogue of Microorganisms (GCM) 10K type strain sequencing project: providing services to taxonomists for standard genome sequencing and annotation.</title>
        <authorList>
            <consortium name="The Broad Institute Genomics Platform"/>
            <consortium name="The Broad Institute Genome Sequencing Center for Infectious Disease"/>
            <person name="Wu L."/>
            <person name="Ma J."/>
        </authorList>
    </citation>
    <scope>NUCLEOTIDE SEQUENCE [LARGE SCALE GENOMIC DNA]</scope>
    <source>
        <strain evidence="2">JCM 17069</strain>
    </source>
</reference>
<evidence type="ECO:0000313" key="1">
    <source>
        <dbReference type="EMBL" id="GAA4070026.1"/>
    </source>
</evidence>
<dbReference type="RefSeq" id="WP_344816029.1">
    <property type="nucleotide sequence ID" value="NZ_BAABCT010000003.1"/>
</dbReference>
<keyword evidence="2" id="KW-1185">Reference proteome</keyword>
<gene>
    <name evidence="1" type="ORF">GCM10022389_14000</name>
</gene>
<dbReference type="Proteomes" id="UP001500367">
    <property type="component" value="Unassembled WGS sequence"/>
</dbReference>
<sequence length="129" mass="15680">MNRIEFFRTHARRLFSILESEFSYTFEEEKVFRHGEIDWSVKLLYFNKQKNLRIEIEQAPYYTDYGFTFSIQNVSSNENVTIYNIAYERQDSENIFLTNAYELIFLNKEAVELIDGKKWENHKKILIQK</sequence>
<comment type="caution">
    <text evidence="1">The sequence shown here is derived from an EMBL/GenBank/DDBJ whole genome shotgun (WGS) entry which is preliminary data.</text>
</comment>
<proteinExistence type="predicted"/>
<evidence type="ECO:0000313" key="2">
    <source>
        <dbReference type="Proteomes" id="UP001500367"/>
    </source>
</evidence>